<feature type="binding site" evidence="12">
    <location>
        <position position="158"/>
    </location>
    <ligand>
        <name>CoA</name>
        <dbReference type="ChEBI" id="CHEBI:57287"/>
    </ligand>
</feature>
<dbReference type="UniPathway" id="UPA00017"/>
<evidence type="ECO:0000256" key="7">
    <source>
        <dbReference type="ARBA" id="ARBA00023191"/>
    </source>
</evidence>
<dbReference type="Proteomes" id="UP000199054">
    <property type="component" value="Unassembled WGS sequence"/>
</dbReference>
<dbReference type="STRING" id="34002.SAMN04489859_10386"/>
<evidence type="ECO:0000259" key="14">
    <source>
        <dbReference type="Pfam" id="PF01648"/>
    </source>
</evidence>
<dbReference type="EMBL" id="FODE01000038">
    <property type="protein sequence ID" value="SEO14355.1"/>
    <property type="molecule type" value="Genomic_DNA"/>
</dbReference>
<feature type="domain" description="4'-phosphopantetheinyl transferase" evidence="14">
    <location>
        <begin position="112"/>
        <end position="190"/>
    </location>
</feature>
<feature type="domain" description="4'-phosphopantetheinyl transferase N-terminal" evidence="15">
    <location>
        <begin position="40"/>
        <end position="104"/>
    </location>
</feature>
<dbReference type="GO" id="GO:0009366">
    <property type="term" value="C:enterobactin synthetase complex"/>
    <property type="evidence" value="ECO:0007669"/>
    <property type="project" value="InterPro"/>
</dbReference>
<dbReference type="PRINTS" id="PR01399">
    <property type="entry name" value="ENTSNTHTASED"/>
</dbReference>
<dbReference type="OrthoDB" id="8210607at2"/>
<dbReference type="PANTHER" id="PTHR38096">
    <property type="entry name" value="ENTEROBACTIN SYNTHASE COMPONENT D"/>
    <property type="match status" value="1"/>
</dbReference>
<dbReference type="RefSeq" id="WP_090616452.1">
    <property type="nucleotide sequence ID" value="NZ_CP067126.1"/>
</dbReference>
<dbReference type="InterPro" id="IPR008278">
    <property type="entry name" value="4-PPantetheinyl_Trfase_dom"/>
</dbReference>
<dbReference type="SUPFAM" id="SSF56214">
    <property type="entry name" value="4'-phosphopantetheinyl transferase"/>
    <property type="match status" value="1"/>
</dbReference>
<evidence type="ECO:0000256" key="4">
    <source>
        <dbReference type="ARBA" id="ARBA00011503"/>
    </source>
</evidence>
<dbReference type="Pfam" id="PF01648">
    <property type="entry name" value="ACPS"/>
    <property type="match status" value="1"/>
</dbReference>
<keyword evidence="13" id="KW-0479">Metal-binding</keyword>
<evidence type="ECO:0000256" key="3">
    <source>
        <dbReference type="ARBA" id="ARBA00008342"/>
    </source>
</evidence>
<comment type="similarity">
    <text evidence="3">Belongs to the P-Pant transferase superfamily. EntD family.</text>
</comment>
<comment type="function">
    <text evidence="1">Involved in the biosynthesis of the siderophore enterobactin (enterochelin), which is a macrocyclic trimeric lactone of N-(2,3-dihydroxybenzoyl)-serine. The serine trilactone serves as a scaffolding for the three catechol functionalities that provide hexadentate coordination for the tightly ligated iron(2+) atoms. Plays an essential role in the assembly of the enterobactin by catalyzing the transfer of the 4'-phosphopantetheine (Ppant) moiety from coenzyme A to the apo-domains of both EntB (ArCP domain) and EntF (PCP domain) to yield their holo-forms which make them competent for the activation of 2,3-dihydroxybenzoate (DHB) and L-serine, respectively.</text>
</comment>
<evidence type="ECO:0000256" key="1">
    <source>
        <dbReference type="ARBA" id="ARBA00003937"/>
    </source>
</evidence>
<dbReference type="GO" id="GO:0005886">
    <property type="term" value="C:plasma membrane"/>
    <property type="evidence" value="ECO:0007669"/>
    <property type="project" value="TreeGrafter"/>
</dbReference>
<keyword evidence="6" id="KW-0808">Transferase</keyword>
<evidence type="ECO:0000256" key="13">
    <source>
        <dbReference type="PIRSR" id="PIRSR603542-2"/>
    </source>
</evidence>
<feature type="binding site" evidence="12">
    <location>
        <begin position="93"/>
        <end position="94"/>
    </location>
    <ligand>
        <name>CoA</name>
        <dbReference type="ChEBI" id="CHEBI:57287"/>
    </ligand>
</feature>
<sequence length="220" mass="23587">MHQTQTDLMAFAARDAPLPPGAALAFTRVGGDPGFDLPEAIRRCAPRRQATFASGRKAARDALRKAGHRGDPIPGIAEDGLPDWPAGWLGSISHSDEIAAALVAPIGGVRLLGLDVERIVTAEVALQIAPDVMPERPLGQPPELEVTRAFSAKEALYKALYPLTRQFREFSAAHVDWSGGGPDRVTLSLTEDWGADWPTGTTFDAAQRVAAGHVITILWR</sequence>
<protein>
    <recommendedName>
        <fullName evidence="5">Enterobactin synthase component D</fullName>
    </recommendedName>
    <alternativeName>
        <fullName evidence="8">4'-phosphopantetheinyl transferase EntD</fullName>
    </alternativeName>
    <alternativeName>
        <fullName evidence="9">Enterochelin synthase D</fullName>
    </alternativeName>
</protein>
<name>A0A1H8MAI1_9RHOB</name>
<evidence type="ECO:0000256" key="11">
    <source>
        <dbReference type="ARBA" id="ARBA00049191"/>
    </source>
</evidence>
<feature type="binding site" evidence="12">
    <location>
        <position position="115"/>
    </location>
    <ligand>
        <name>CoA</name>
        <dbReference type="ChEBI" id="CHEBI:57287"/>
    </ligand>
</feature>
<evidence type="ECO:0000256" key="10">
    <source>
        <dbReference type="ARBA" id="ARBA00049176"/>
    </source>
</evidence>
<evidence type="ECO:0000256" key="8">
    <source>
        <dbReference type="ARBA" id="ARBA00029894"/>
    </source>
</evidence>
<reference evidence="16 17" key="1">
    <citation type="submission" date="2016-10" db="EMBL/GenBank/DDBJ databases">
        <authorList>
            <person name="de Groot N.N."/>
        </authorList>
    </citation>
    <scope>NUCLEOTIDE SEQUENCE [LARGE SCALE GENOMIC DNA]</scope>
    <source>
        <strain evidence="16 17">DSM 8512</strain>
    </source>
</reference>
<dbReference type="GO" id="GO:0008897">
    <property type="term" value="F:holo-[acyl-carrier-protein] synthase activity"/>
    <property type="evidence" value="ECO:0007669"/>
    <property type="project" value="InterPro"/>
</dbReference>
<dbReference type="PANTHER" id="PTHR38096:SF1">
    <property type="entry name" value="ENTEROBACTIN SYNTHASE COMPONENT D"/>
    <property type="match status" value="1"/>
</dbReference>
<feature type="binding site" evidence="12">
    <location>
        <position position="48"/>
    </location>
    <ligand>
        <name>CoA</name>
        <dbReference type="ChEBI" id="CHEBI:57287"/>
    </ligand>
</feature>
<feature type="binding site" evidence="13">
    <location>
        <position position="117"/>
    </location>
    <ligand>
        <name>Mg(2+)</name>
        <dbReference type="ChEBI" id="CHEBI:18420"/>
    </ligand>
</feature>
<keyword evidence="7" id="KW-0259">Enterobactin biosynthesis</keyword>
<feature type="binding site" evidence="12">
    <location>
        <position position="56"/>
    </location>
    <ligand>
        <name>CoA</name>
        <dbReference type="ChEBI" id="CHEBI:57287"/>
    </ligand>
</feature>
<evidence type="ECO:0000313" key="17">
    <source>
        <dbReference type="Proteomes" id="UP000199054"/>
    </source>
</evidence>
<evidence type="ECO:0000313" key="16">
    <source>
        <dbReference type="EMBL" id="SEO14355.1"/>
    </source>
</evidence>
<gene>
    <name evidence="16" type="ORF">SAMN04489859_10386</name>
</gene>
<organism evidence="16 17">
    <name type="scientific">Paracoccus alcaliphilus</name>
    <dbReference type="NCBI Taxonomy" id="34002"/>
    <lineage>
        <taxon>Bacteria</taxon>
        <taxon>Pseudomonadati</taxon>
        <taxon>Pseudomonadota</taxon>
        <taxon>Alphaproteobacteria</taxon>
        <taxon>Rhodobacterales</taxon>
        <taxon>Paracoccaceae</taxon>
        <taxon>Paracoccus</taxon>
    </lineage>
</organism>
<comment type="cofactor">
    <cofactor evidence="13">
        <name>Mg(2+)</name>
        <dbReference type="ChEBI" id="CHEBI:18420"/>
    </cofactor>
</comment>
<evidence type="ECO:0000256" key="6">
    <source>
        <dbReference type="ARBA" id="ARBA00022679"/>
    </source>
</evidence>
<dbReference type="GO" id="GO:0000287">
    <property type="term" value="F:magnesium ion binding"/>
    <property type="evidence" value="ECO:0007669"/>
    <property type="project" value="InterPro"/>
</dbReference>
<keyword evidence="17" id="KW-1185">Reference proteome</keyword>
<comment type="subunit">
    <text evidence="4">EntB, EntD, EntE, and EntF form a multienzyme complex called enterobactin synthase.</text>
</comment>
<dbReference type="InterPro" id="IPR041354">
    <property type="entry name" value="4PPT_N"/>
</dbReference>
<evidence type="ECO:0000256" key="9">
    <source>
        <dbReference type="ARBA" id="ARBA00031996"/>
    </source>
</evidence>
<dbReference type="AlphaFoldDB" id="A0A1H8MAI1"/>
<keyword evidence="13" id="KW-0460">Magnesium</keyword>
<comment type="catalytic activity">
    <reaction evidence="11">
        <text>apo-[peptidyl-carrier protein] + CoA = holo-[peptidyl-carrier protein] + adenosine 3',5'-bisphosphate + H(+)</text>
        <dbReference type="Rhea" id="RHEA:46228"/>
        <dbReference type="Rhea" id="RHEA-COMP:11479"/>
        <dbReference type="Rhea" id="RHEA-COMP:11480"/>
        <dbReference type="ChEBI" id="CHEBI:15378"/>
        <dbReference type="ChEBI" id="CHEBI:29999"/>
        <dbReference type="ChEBI" id="CHEBI:57287"/>
        <dbReference type="ChEBI" id="CHEBI:58343"/>
        <dbReference type="ChEBI" id="CHEBI:64479"/>
    </reaction>
</comment>
<comment type="catalytic activity">
    <reaction evidence="10">
        <text>apo-[aryl-carrier protein] + CoA = holo-[aryl-carrier protein] + adenosine 3',5'-bisphosphate + H(+)</text>
        <dbReference type="Rhea" id="RHEA:48404"/>
        <dbReference type="Rhea" id="RHEA-COMP:15903"/>
        <dbReference type="Rhea" id="RHEA-COMP:17557"/>
        <dbReference type="ChEBI" id="CHEBI:15378"/>
        <dbReference type="ChEBI" id="CHEBI:29999"/>
        <dbReference type="ChEBI" id="CHEBI:57287"/>
        <dbReference type="ChEBI" id="CHEBI:58343"/>
        <dbReference type="ChEBI" id="CHEBI:64479"/>
    </reaction>
</comment>
<dbReference type="Pfam" id="PF17837">
    <property type="entry name" value="4PPT_N"/>
    <property type="match status" value="1"/>
</dbReference>
<evidence type="ECO:0000259" key="15">
    <source>
        <dbReference type="Pfam" id="PF17837"/>
    </source>
</evidence>
<evidence type="ECO:0000256" key="5">
    <source>
        <dbReference type="ARBA" id="ARBA00019087"/>
    </source>
</evidence>
<dbReference type="InterPro" id="IPR003542">
    <property type="entry name" value="Enbac_synth_compD-like"/>
</dbReference>
<feature type="binding site" evidence="12">
    <location>
        <position position="154"/>
    </location>
    <ligand>
        <name>CoA</name>
        <dbReference type="ChEBI" id="CHEBI:57287"/>
    </ligand>
</feature>
<comment type="pathway">
    <text evidence="2">Siderophore biosynthesis; enterobactin biosynthesis.</text>
</comment>
<evidence type="ECO:0000256" key="2">
    <source>
        <dbReference type="ARBA" id="ARBA00004993"/>
    </source>
</evidence>
<feature type="binding site" evidence="13">
    <location>
        <position position="115"/>
    </location>
    <ligand>
        <name>Mg(2+)</name>
        <dbReference type="ChEBI" id="CHEBI:18420"/>
    </ligand>
</feature>
<evidence type="ECO:0000256" key="12">
    <source>
        <dbReference type="PIRSR" id="PIRSR603542-1"/>
    </source>
</evidence>
<accession>A0A1H8MAI1</accession>
<proteinExistence type="inferred from homology"/>
<dbReference type="InterPro" id="IPR037143">
    <property type="entry name" value="4-PPantetheinyl_Trfase_dom_sf"/>
</dbReference>
<dbReference type="GO" id="GO:0009239">
    <property type="term" value="P:enterobactin biosynthetic process"/>
    <property type="evidence" value="ECO:0007669"/>
    <property type="project" value="UniProtKB-UniPathway"/>
</dbReference>